<evidence type="ECO:0000313" key="2">
    <source>
        <dbReference type="WBParaSite" id="PDA_v2.g29587.t1"/>
    </source>
</evidence>
<organism evidence="1 2">
    <name type="scientific">Panagrolaimus davidi</name>
    <dbReference type="NCBI Taxonomy" id="227884"/>
    <lineage>
        <taxon>Eukaryota</taxon>
        <taxon>Metazoa</taxon>
        <taxon>Ecdysozoa</taxon>
        <taxon>Nematoda</taxon>
        <taxon>Chromadorea</taxon>
        <taxon>Rhabditida</taxon>
        <taxon>Tylenchina</taxon>
        <taxon>Panagrolaimomorpha</taxon>
        <taxon>Panagrolaimoidea</taxon>
        <taxon>Panagrolaimidae</taxon>
        <taxon>Panagrolaimus</taxon>
    </lineage>
</organism>
<dbReference type="AlphaFoldDB" id="A0A914QE49"/>
<keyword evidence="1" id="KW-1185">Reference proteome</keyword>
<dbReference type="WBParaSite" id="PDA_v2.g29587.t1">
    <property type="protein sequence ID" value="PDA_v2.g29587.t1"/>
    <property type="gene ID" value="PDA_v2.g29587"/>
</dbReference>
<protein>
    <submittedName>
        <fullName evidence="2">Uncharacterized protein</fullName>
    </submittedName>
</protein>
<sequence>MQHGSFADPSLLYPKSVTFHIQHLVIICCKLVAEEVLQLLSFKTKTFKCENSCIRNTEKIQFEPKLNFRDIIANAPNLEFIDISKANIEMDNSWPDLLQKSNNLQTLHVALREFDFNVKGLVAFAKVKVFLQ</sequence>
<evidence type="ECO:0000313" key="1">
    <source>
        <dbReference type="Proteomes" id="UP000887578"/>
    </source>
</evidence>
<accession>A0A914QE49</accession>
<name>A0A914QE49_9BILA</name>
<dbReference type="Proteomes" id="UP000887578">
    <property type="component" value="Unplaced"/>
</dbReference>
<reference evidence="2" key="1">
    <citation type="submission" date="2022-11" db="UniProtKB">
        <authorList>
            <consortium name="WormBaseParasite"/>
        </authorList>
    </citation>
    <scope>IDENTIFICATION</scope>
</reference>
<proteinExistence type="predicted"/>